<dbReference type="EMBL" id="RBXR01000001">
    <property type="protein sequence ID" value="RKT73798.1"/>
    <property type="molecule type" value="Genomic_DNA"/>
</dbReference>
<dbReference type="AlphaFoldDB" id="A0A495XQ63"/>
<dbReference type="Gene3D" id="3.30.1310.10">
    <property type="entry name" value="Nucleoid-associated protein YbaB-like domain"/>
    <property type="match status" value="1"/>
</dbReference>
<sequence length="90" mass="9587">MSLGARLDDIRGEASGDGVSVTVDLHGKLVGLTFDRDAFTLRPDDLAGLVRRLAEAATADALAQGMAVVTEVVPAWWWDDQRTSSSSTAR</sequence>
<reference evidence="1 2" key="1">
    <citation type="submission" date="2018-10" db="EMBL/GenBank/DDBJ databases">
        <title>Sequencing the genomes of 1000 actinobacteria strains.</title>
        <authorList>
            <person name="Klenk H.-P."/>
        </authorList>
    </citation>
    <scope>NUCLEOTIDE SEQUENCE [LARGE SCALE GENOMIC DNA]</scope>
    <source>
        <strain evidence="1 2">DSM 43911</strain>
    </source>
</reference>
<proteinExistence type="predicted"/>
<accession>A0A495XQ63</accession>
<comment type="caution">
    <text evidence="1">The sequence shown here is derived from an EMBL/GenBank/DDBJ whole genome shotgun (WGS) entry which is preliminary data.</text>
</comment>
<evidence type="ECO:0000313" key="1">
    <source>
        <dbReference type="EMBL" id="RKT73798.1"/>
    </source>
</evidence>
<dbReference type="OrthoDB" id="3696344at2"/>
<keyword evidence="2" id="KW-1185">Reference proteome</keyword>
<evidence type="ECO:0000313" key="2">
    <source>
        <dbReference type="Proteomes" id="UP000272729"/>
    </source>
</evidence>
<evidence type="ECO:0008006" key="3">
    <source>
        <dbReference type="Google" id="ProtNLM"/>
    </source>
</evidence>
<name>A0A495XQ63_9PSEU</name>
<organism evidence="1 2">
    <name type="scientific">Saccharothrix variisporea</name>
    <dbReference type="NCBI Taxonomy" id="543527"/>
    <lineage>
        <taxon>Bacteria</taxon>
        <taxon>Bacillati</taxon>
        <taxon>Actinomycetota</taxon>
        <taxon>Actinomycetes</taxon>
        <taxon>Pseudonocardiales</taxon>
        <taxon>Pseudonocardiaceae</taxon>
        <taxon>Saccharothrix</taxon>
    </lineage>
</organism>
<dbReference type="Proteomes" id="UP000272729">
    <property type="component" value="Unassembled WGS sequence"/>
</dbReference>
<dbReference type="RefSeq" id="WP_121227849.1">
    <property type="nucleotide sequence ID" value="NZ_JBIUBA010000082.1"/>
</dbReference>
<dbReference type="InterPro" id="IPR036894">
    <property type="entry name" value="YbaB-like_sf"/>
</dbReference>
<gene>
    <name evidence="1" type="ORF">DFJ66_7135</name>
</gene>
<protein>
    <recommendedName>
        <fullName evidence="3">YbaB/EbfC DNA-binding family protein</fullName>
    </recommendedName>
</protein>